<feature type="transmembrane region" description="Helical" evidence="1">
    <location>
        <begin position="59"/>
        <end position="75"/>
    </location>
</feature>
<organism evidence="2 3">
    <name type="scientific">Panacibacter ginsenosidivorans</name>
    <dbReference type="NCBI Taxonomy" id="1813871"/>
    <lineage>
        <taxon>Bacteria</taxon>
        <taxon>Pseudomonadati</taxon>
        <taxon>Bacteroidota</taxon>
        <taxon>Chitinophagia</taxon>
        <taxon>Chitinophagales</taxon>
        <taxon>Chitinophagaceae</taxon>
        <taxon>Panacibacter</taxon>
    </lineage>
</organism>
<dbReference type="AlphaFoldDB" id="A0A5B8V5W4"/>
<sequence length="76" mass="8140">MVYCISDCLPQCLWNSGPIYITAVLAPAKPMRHAMIGGFIGFVLSIVGAIVILDKAPHWYAISLIILALPSAWLGG</sequence>
<dbReference type="EMBL" id="CP042435">
    <property type="protein sequence ID" value="QEC66800.1"/>
    <property type="molecule type" value="Genomic_DNA"/>
</dbReference>
<gene>
    <name evidence="2" type="ORF">FRZ67_05595</name>
</gene>
<evidence type="ECO:0000256" key="1">
    <source>
        <dbReference type="SAM" id="Phobius"/>
    </source>
</evidence>
<evidence type="ECO:0000313" key="2">
    <source>
        <dbReference type="EMBL" id="QEC66800.1"/>
    </source>
</evidence>
<evidence type="ECO:0000313" key="3">
    <source>
        <dbReference type="Proteomes" id="UP000321533"/>
    </source>
</evidence>
<accession>A0A5B8V5W4</accession>
<dbReference type="Proteomes" id="UP000321533">
    <property type="component" value="Chromosome"/>
</dbReference>
<protein>
    <submittedName>
        <fullName evidence="2">Uncharacterized protein</fullName>
    </submittedName>
</protein>
<proteinExistence type="predicted"/>
<name>A0A5B8V5W4_9BACT</name>
<keyword evidence="3" id="KW-1185">Reference proteome</keyword>
<keyword evidence="1" id="KW-0812">Transmembrane</keyword>
<keyword evidence="1" id="KW-0472">Membrane</keyword>
<reference evidence="2 3" key="1">
    <citation type="journal article" date="2016" name="Int. J. Syst. Evol. Microbiol.">
        <title>Panacibacter ginsenosidivorans gen. nov., sp. nov., with ginsenoside converting activity isolated from soil of a ginseng field.</title>
        <authorList>
            <person name="Siddiqi M.Z."/>
            <person name="Muhammad Shafi S."/>
            <person name="Choi K.D."/>
            <person name="Im W.T."/>
        </authorList>
    </citation>
    <scope>NUCLEOTIDE SEQUENCE [LARGE SCALE GENOMIC DNA]</scope>
    <source>
        <strain evidence="2 3">Gsoil1550</strain>
    </source>
</reference>
<keyword evidence="1" id="KW-1133">Transmembrane helix</keyword>
<feature type="transmembrane region" description="Helical" evidence="1">
    <location>
        <begin position="34"/>
        <end position="53"/>
    </location>
</feature>
<dbReference type="KEGG" id="pgin:FRZ67_05595"/>